<dbReference type="SUPFAM" id="SSF52096">
    <property type="entry name" value="ClpP/crotonase"/>
    <property type="match status" value="1"/>
</dbReference>
<sequence length="1099" mass="121290">MRLSSVIFATSLFLQPSRAIVADPTSWPVTIPIKPTLDCLNTLSLRTDSIPPALQYMPKYLEWQTDIAYLKDPPSDYFYPPHDVLARLADVTAKFNNNSYANDYQFEVDLYQKVFAPAHSGHFIYYPDYLTAAFDDIVSSVPNASPLSEVNGVDAVKFIEDLAFSAAAQQDPDAAYNSMFFEKAFVAAGISNGYFAGGGRTGYIYPGENTSYTFQNGTTITQGNVAFLKANFTYIHDNSTFSAYTYGGLNPDAAATNPNPAPSGNVTAPGYPAPILTTKDAVLSGYYLEGPGLEDVAVLSVLSFEPASVVEFQAVAQTFLADAVRDGKKKLVVDLSANNGGYILQGYDLYRQLFPQTEQKGYTRYRGNEMFLAMANITRKVIPDDYNPYSSSSPIAAYEESWNYLYDLNISDQHFPTFEAKFGPNTFMGTNYTALQSWDLDDPNTTVNTTYGFGIEITGYGARKNFTQPFAAEDIIMVYDGFCASTCGLFSDFMRNQGGVKSIAMGGRPSTTPIQAVGGVRGGQLSTWEDLYHASYRTLLLVDQSDPDNQLLFSNGLHLDPLILDSTAGLNLRDVILPSHIEDGLPAQFVVENADCRLFYTRDMILDVTNIWEAAANVAWGGGKCVAGSLPQSAKSKRGMPKKIPRRRRTLEVEEETIVTIYFKLASGLLCEELFWGPQKLSIFGDFCLASSTFTSHARRKTQDARPVGGMARSFADDNAVPNGWRTRQPGFAIWIIIAIFRGFLEAFFYSIYYIPSSLRQSPKWTYRQACMTRLFERGFHVITELGFTQSLSLEPGKLGDRWVTIDPAPDSAYRGDFTSDTIKPETVGGTWYPELPSKQSLLEEQGLVVLSFHSGSLLWLTGRPEDSGPTATLLNNRLGNNTRSFWLQYRLAGGDNPTPYPGAMQDAVTAYIYLTDKMGISPSRIVLAGDSTGSTIAVALLRYLTSIKEVQDHKLAELPPPKACLLFSPSVEYSFEGDPEAISANRNIKTDYVEERMMAWGARAIAPPEAVRLDDPYISPALHPFATPVPIFVQAGGAEVLCDSVREFANAMNAVPGNWVEYFEVPDVPHDVYVVGTILGWPKQQEEIHEAAARFVLQ</sequence>
<proteinExistence type="predicted"/>
<dbReference type="EMBL" id="JAAMPI010000051">
    <property type="protein sequence ID" value="KAF4636756.1"/>
    <property type="molecule type" value="Genomic_DNA"/>
</dbReference>
<evidence type="ECO:0000259" key="2">
    <source>
        <dbReference type="Pfam" id="PF07859"/>
    </source>
</evidence>
<dbReference type="InterPro" id="IPR029045">
    <property type="entry name" value="ClpP/crotonase-like_dom_sf"/>
</dbReference>
<dbReference type="Pfam" id="PF23658">
    <property type="entry name" value="PDZ_CPAF_rel"/>
    <property type="match status" value="1"/>
</dbReference>
<dbReference type="InterPro" id="IPR013094">
    <property type="entry name" value="AB_hydrolase_3"/>
</dbReference>
<evidence type="ECO:0008006" key="6">
    <source>
        <dbReference type="Google" id="ProtNLM"/>
    </source>
</evidence>
<dbReference type="Gene3D" id="3.40.50.1820">
    <property type="entry name" value="alpha/beta hydrolase"/>
    <property type="match status" value="1"/>
</dbReference>
<dbReference type="Proteomes" id="UP000566819">
    <property type="component" value="Unassembled WGS sequence"/>
</dbReference>
<protein>
    <recommendedName>
        <fullName evidence="6">Tail specific protease domain-containing protein</fullName>
    </recommendedName>
</protein>
<evidence type="ECO:0000259" key="3">
    <source>
        <dbReference type="Pfam" id="PF23658"/>
    </source>
</evidence>
<dbReference type="Pfam" id="PF07859">
    <property type="entry name" value="Abhydrolase_3"/>
    <property type="match status" value="1"/>
</dbReference>
<evidence type="ECO:0000313" key="5">
    <source>
        <dbReference type="Proteomes" id="UP000566819"/>
    </source>
</evidence>
<comment type="caution">
    <text evidence="4">The sequence shown here is derived from an EMBL/GenBank/DDBJ whole genome shotgun (WGS) entry which is preliminary data.</text>
</comment>
<feature type="chain" id="PRO_5034921299" description="Tail specific protease domain-containing protein" evidence="1">
    <location>
        <begin position="20"/>
        <end position="1099"/>
    </location>
</feature>
<feature type="domain" description="Alpha/beta hydrolase fold-3" evidence="2">
    <location>
        <begin position="853"/>
        <end position="1074"/>
    </location>
</feature>
<keyword evidence="5" id="KW-1185">Reference proteome</keyword>
<dbReference type="Gene3D" id="3.90.226.10">
    <property type="entry name" value="2-enoyl-CoA Hydratase, Chain A, domain 1"/>
    <property type="match status" value="1"/>
</dbReference>
<gene>
    <name evidence="4" type="ORF">G7Y89_g1341</name>
</gene>
<evidence type="ECO:0000256" key="1">
    <source>
        <dbReference type="SAM" id="SignalP"/>
    </source>
</evidence>
<dbReference type="OrthoDB" id="27214at2759"/>
<evidence type="ECO:0000313" key="4">
    <source>
        <dbReference type="EMBL" id="KAF4636756.1"/>
    </source>
</evidence>
<dbReference type="InterPro" id="IPR029058">
    <property type="entry name" value="AB_hydrolase_fold"/>
</dbReference>
<feature type="signal peptide" evidence="1">
    <location>
        <begin position="1"/>
        <end position="19"/>
    </location>
</feature>
<name>A0A8H4RX53_9HELO</name>
<feature type="domain" description="CPAF-like PDZ" evidence="3">
    <location>
        <begin position="134"/>
        <end position="233"/>
    </location>
</feature>
<accession>A0A8H4RX53</accession>
<dbReference type="GO" id="GO:0016787">
    <property type="term" value="F:hydrolase activity"/>
    <property type="evidence" value="ECO:0007669"/>
    <property type="project" value="InterPro"/>
</dbReference>
<dbReference type="AlphaFoldDB" id="A0A8H4RX53"/>
<dbReference type="InterPro" id="IPR052766">
    <property type="entry name" value="S41A_metabolite_peptidase"/>
</dbReference>
<dbReference type="SUPFAM" id="SSF53474">
    <property type="entry name" value="alpha/beta-Hydrolases"/>
    <property type="match status" value="1"/>
</dbReference>
<organism evidence="4 5">
    <name type="scientific">Cudoniella acicularis</name>
    <dbReference type="NCBI Taxonomy" id="354080"/>
    <lineage>
        <taxon>Eukaryota</taxon>
        <taxon>Fungi</taxon>
        <taxon>Dikarya</taxon>
        <taxon>Ascomycota</taxon>
        <taxon>Pezizomycotina</taxon>
        <taxon>Leotiomycetes</taxon>
        <taxon>Helotiales</taxon>
        <taxon>Tricladiaceae</taxon>
        <taxon>Cudoniella</taxon>
    </lineage>
</organism>
<dbReference type="InterPro" id="IPR056186">
    <property type="entry name" value="PDZ_CPAF-rel"/>
</dbReference>
<dbReference type="PANTHER" id="PTHR37049">
    <property type="entry name" value="PEPTIDASE S41 FAMILY PROTEIN"/>
    <property type="match status" value="1"/>
</dbReference>
<dbReference type="PANTHER" id="PTHR37049:SF4">
    <property type="entry name" value="RHODANESE DOMAIN-CONTAINING PROTEIN"/>
    <property type="match status" value="1"/>
</dbReference>
<reference evidence="4 5" key="1">
    <citation type="submission" date="2020-03" db="EMBL/GenBank/DDBJ databases">
        <title>Draft Genome Sequence of Cudoniella acicularis.</title>
        <authorList>
            <person name="Buettner E."/>
            <person name="Kellner H."/>
        </authorList>
    </citation>
    <scope>NUCLEOTIDE SEQUENCE [LARGE SCALE GENOMIC DNA]</scope>
    <source>
        <strain evidence="4 5">DSM 108380</strain>
    </source>
</reference>
<keyword evidence="1" id="KW-0732">Signal</keyword>